<dbReference type="GO" id="GO:0004493">
    <property type="term" value="F:methylmalonyl-CoA epimerase activity"/>
    <property type="evidence" value="ECO:0007669"/>
    <property type="project" value="TreeGrafter"/>
</dbReference>
<keyword evidence="1" id="KW-0479">Metal-binding</keyword>
<dbReference type="PROSITE" id="PS00934">
    <property type="entry name" value="GLYOXALASE_I_1"/>
    <property type="match status" value="1"/>
</dbReference>
<gene>
    <name evidence="3" type="ORF">S03H2_12766</name>
</gene>
<protein>
    <recommendedName>
        <fullName evidence="2">VOC domain-containing protein</fullName>
    </recommendedName>
</protein>
<dbReference type="PANTHER" id="PTHR43048:SF3">
    <property type="entry name" value="METHYLMALONYL-COA EPIMERASE, MITOCHONDRIAL"/>
    <property type="match status" value="1"/>
</dbReference>
<dbReference type="PROSITE" id="PS51819">
    <property type="entry name" value="VOC"/>
    <property type="match status" value="1"/>
</dbReference>
<reference evidence="3" key="1">
    <citation type="journal article" date="2014" name="Front. Microbiol.">
        <title>High frequency of phylogenetically diverse reductive dehalogenase-homologous genes in deep subseafloor sedimentary metagenomes.</title>
        <authorList>
            <person name="Kawai M."/>
            <person name="Futagami T."/>
            <person name="Toyoda A."/>
            <person name="Takaki Y."/>
            <person name="Nishi S."/>
            <person name="Hori S."/>
            <person name="Arai W."/>
            <person name="Tsubouchi T."/>
            <person name="Morono Y."/>
            <person name="Uchiyama I."/>
            <person name="Ito T."/>
            <person name="Fujiyama A."/>
            <person name="Inagaki F."/>
            <person name="Takami H."/>
        </authorList>
    </citation>
    <scope>NUCLEOTIDE SEQUENCE</scope>
    <source>
        <strain evidence="3">Expedition CK06-06</strain>
    </source>
</reference>
<sequence>MIKNFRHIGIVIKDINKSLQFYQNILGFRLLKKSEENSSFIDTLLQLTETKLTTYKLEISDGTIVELLDYEDYKEPRELLKPNDIGITHFAFTVENLDNLYKNLLQNNVEVLSRPQLSPDNYARVFFCRDFENNLIELVEEIK</sequence>
<dbReference type="InterPro" id="IPR029068">
    <property type="entry name" value="Glyas_Bleomycin-R_OHBP_Dase"/>
</dbReference>
<dbReference type="Gene3D" id="3.10.180.10">
    <property type="entry name" value="2,3-Dihydroxybiphenyl 1,2-Dioxygenase, domain 1"/>
    <property type="match status" value="1"/>
</dbReference>
<dbReference type="InterPro" id="IPR004360">
    <property type="entry name" value="Glyas_Fos-R_dOase_dom"/>
</dbReference>
<dbReference type="EMBL" id="BARU01006488">
    <property type="protein sequence ID" value="GAH47360.1"/>
    <property type="molecule type" value="Genomic_DNA"/>
</dbReference>
<feature type="domain" description="VOC" evidence="2">
    <location>
        <begin position="4"/>
        <end position="141"/>
    </location>
</feature>
<proteinExistence type="predicted"/>
<dbReference type="SUPFAM" id="SSF54593">
    <property type="entry name" value="Glyoxalase/Bleomycin resistance protein/Dihydroxybiphenyl dioxygenase"/>
    <property type="match status" value="1"/>
</dbReference>
<dbReference type="CDD" id="cd06587">
    <property type="entry name" value="VOC"/>
    <property type="match status" value="1"/>
</dbReference>
<dbReference type="InterPro" id="IPR018146">
    <property type="entry name" value="Glyoxalase_1_CS"/>
</dbReference>
<dbReference type="GO" id="GO:0046872">
    <property type="term" value="F:metal ion binding"/>
    <property type="evidence" value="ECO:0007669"/>
    <property type="project" value="UniProtKB-KW"/>
</dbReference>
<evidence type="ECO:0000313" key="3">
    <source>
        <dbReference type="EMBL" id="GAH47360.1"/>
    </source>
</evidence>
<accession>X1GR58</accession>
<dbReference type="AlphaFoldDB" id="X1GR58"/>
<organism evidence="3">
    <name type="scientific">marine sediment metagenome</name>
    <dbReference type="NCBI Taxonomy" id="412755"/>
    <lineage>
        <taxon>unclassified sequences</taxon>
        <taxon>metagenomes</taxon>
        <taxon>ecological metagenomes</taxon>
    </lineage>
</organism>
<comment type="caution">
    <text evidence="3">The sequence shown here is derived from an EMBL/GenBank/DDBJ whole genome shotgun (WGS) entry which is preliminary data.</text>
</comment>
<dbReference type="InterPro" id="IPR051785">
    <property type="entry name" value="MMCE/EMCE_epimerase"/>
</dbReference>
<evidence type="ECO:0000259" key="2">
    <source>
        <dbReference type="PROSITE" id="PS51819"/>
    </source>
</evidence>
<dbReference type="Pfam" id="PF00903">
    <property type="entry name" value="Glyoxalase"/>
    <property type="match status" value="1"/>
</dbReference>
<name>X1GR58_9ZZZZ</name>
<dbReference type="InterPro" id="IPR037523">
    <property type="entry name" value="VOC_core"/>
</dbReference>
<dbReference type="GO" id="GO:0004462">
    <property type="term" value="F:lactoylglutathione lyase activity"/>
    <property type="evidence" value="ECO:0007669"/>
    <property type="project" value="InterPro"/>
</dbReference>
<evidence type="ECO:0000256" key="1">
    <source>
        <dbReference type="ARBA" id="ARBA00022723"/>
    </source>
</evidence>
<dbReference type="PANTHER" id="PTHR43048">
    <property type="entry name" value="METHYLMALONYL-COA EPIMERASE"/>
    <property type="match status" value="1"/>
</dbReference>
<dbReference type="GO" id="GO:0046491">
    <property type="term" value="P:L-methylmalonyl-CoA metabolic process"/>
    <property type="evidence" value="ECO:0007669"/>
    <property type="project" value="TreeGrafter"/>
</dbReference>